<reference evidence="2 3" key="1">
    <citation type="submission" date="2019-05" db="EMBL/GenBank/DDBJ databases">
        <title>Georgenia *** sp. nov., and Georgenia *** sp. nov., isolated from the intestinal contents of plateau pika (Ochotona curzoniae) in the Qinghai-Tibet plateau of China.</title>
        <authorList>
            <person name="Tian Z."/>
        </authorList>
    </citation>
    <scope>NUCLEOTIDE SEQUENCE [LARGE SCALE GENOMIC DNA]</scope>
    <source>
        <strain evidence="2 3">Z294</strain>
    </source>
</reference>
<evidence type="ECO:0000313" key="2">
    <source>
        <dbReference type="EMBL" id="QDB80548.1"/>
    </source>
</evidence>
<sequence length="66" mass="7293">MDLHQLDAFAARSVDVTLAEFHRHQHLPVSRPVRPQYRRRHAAVAMGTTLGVAVPAVTTVVIAVVR</sequence>
<name>A0ABX5VR50_9MICO</name>
<proteinExistence type="predicted"/>
<accession>A0ABX5VR50</accession>
<evidence type="ECO:0000256" key="1">
    <source>
        <dbReference type="SAM" id="Phobius"/>
    </source>
</evidence>
<gene>
    <name evidence="2" type="ORF">FE251_15100</name>
</gene>
<feature type="transmembrane region" description="Helical" evidence="1">
    <location>
        <begin position="42"/>
        <end position="65"/>
    </location>
</feature>
<keyword evidence="1" id="KW-0812">Transmembrane</keyword>
<keyword evidence="3" id="KW-1185">Reference proteome</keyword>
<dbReference type="EMBL" id="CP040899">
    <property type="protein sequence ID" value="QDB80548.1"/>
    <property type="molecule type" value="Genomic_DNA"/>
</dbReference>
<dbReference type="Proteomes" id="UP000313948">
    <property type="component" value="Chromosome"/>
</dbReference>
<evidence type="ECO:0000313" key="3">
    <source>
        <dbReference type="Proteomes" id="UP000313948"/>
    </source>
</evidence>
<protein>
    <submittedName>
        <fullName evidence="2">Uncharacterized protein</fullName>
    </submittedName>
</protein>
<organism evidence="2 3">
    <name type="scientific">Georgenia wutianyii</name>
    <dbReference type="NCBI Taxonomy" id="2585135"/>
    <lineage>
        <taxon>Bacteria</taxon>
        <taxon>Bacillati</taxon>
        <taxon>Actinomycetota</taxon>
        <taxon>Actinomycetes</taxon>
        <taxon>Micrococcales</taxon>
        <taxon>Bogoriellaceae</taxon>
        <taxon>Georgenia</taxon>
    </lineage>
</organism>
<keyword evidence="1" id="KW-0472">Membrane</keyword>
<dbReference type="RefSeq" id="WP_139072297.1">
    <property type="nucleotide sequence ID" value="NZ_CP040899.1"/>
</dbReference>
<keyword evidence="1" id="KW-1133">Transmembrane helix</keyword>